<keyword evidence="9" id="KW-1133">Transmembrane helix</keyword>
<reference evidence="15 16" key="1">
    <citation type="submission" date="2018-06" db="EMBL/GenBank/DDBJ databases">
        <title>WGS assembly of Brassica rapa FPsc.</title>
        <authorList>
            <person name="Bowman J."/>
            <person name="Kohchi T."/>
            <person name="Yamato K."/>
            <person name="Jenkins J."/>
            <person name="Shu S."/>
            <person name="Ishizaki K."/>
            <person name="Yamaoka S."/>
            <person name="Nishihama R."/>
            <person name="Nakamura Y."/>
            <person name="Berger F."/>
            <person name="Adam C."/>
            <person name="Aki S."/>
            <person name="Althoff F."/>
            <person name="Araki T."/>
            <person name="Arteaga-Vazquez M."/>
            <person name="Balasubrmanian S."/>
            <person name="Bauer D."/>
            <person name="Boehm C."/>
            <person name="Briginshaw L."/>
            <person name="Caballero-Perez J."/>
            <person name="Catarino B."/>
            <person name="Chen F."/>
            <person name="Chiyoda S."/>
            <person name="Chovatia M."/>
            <person name="Davies K."/>
            <person name="Delmans M."/>
            <person name="Demura T."/>
            <person name="Dierschke T."/>
            <person name="Dolan L."/>
            <person name="Dorantes-Acosta A."/>
            <person name="Eklund D."/>
            <person name="Florent S."/>
            <person name="Flores-Sandoval E."/>
            <person name="Fujiyama A."/>
            <person name="Fukuzawa H."/>
            <person name="Galik B."/>
            <person name="Grimanelli D."/>
            <person name="Grimwood J."/>
            <person name="Grossniklaus U."/>
            <person name="Hamada T."/>
            <person name="Haseloff J."/>
            <person name="Hetherington A."/>
            <person name="Higo A."/>
            <person name="Hirakawa Y."/>
            <person name="Hundley H."/>
            <person name="Ikeda Y."/>
            <person name="Inoue K."/>
            <person name="Inoue S."/>
            <person name="Ishida S."/>
            <person name="Jia Q."/>
            <person name="Kakita M."/>
            <person name="Kanazawa T."/>
            <person name="Kawai Y."/>
            <person name="Kawashima T."/>
            <person name="Kennedy M."/>
            <person name="Kinose K."/>
            <person name="Kinoshita T."/>
            <person name="Kohara Y."/>
            <person name="Koide E."/>
            <person name="Komatsu K."/>
            <person name="Kopischke S."/>
            <person name="Kubo M."/>
            <person name="Kyozuka J."/>
            <person name="Lagercrantz U."/>
            <person name="Lin S."/>
            <person name="Lindquist E."/>
            <person name="Lipzen A."/>
            <person name="Lu C."/>
            <person name="Luna E."/>
            <person name="Martienssen R."/>
            <person name="Minamino N."/>
            <person name="Mizutani M."/>
            <person name="Mizutani M."/>
            <person name="Mochizuki N."/>
            <person name="Monte I."/>
            <person name="Mosher R."/>
            <person name="Nagasaki H."/>
            <person name="Nakagami H."/>
            <person name="Naramoto S."/>
            <person name="Nishitani K."/>
            <person name="Ohtani M."/>
            <person name="Okamoto T."/>
            <person name="Okumura M."/>
            <person name="Phillips J."/>
            <person name="Pollak B."/>
            <person name="Reinders A."/>
            <person name="Roevekamp M."/>
            <person name="Sano R."/>
            <person name="Sawa S."/>
            <person name="Schmid M."/>
            <person name="Shirakawa M."/>
            <person name="Solano R."/>
            <person name="Spunde A."/>
            <person name="Suetsugu N."/>
            <person name="Sugano S."/>
            <person name="Sugiyama A."/>
            <person name="Sun R."/>
            <person name="Suzuki Y."/>
            <person name="Takenaka M."/>
            <person name="Takezawa D."/>
            <person name="Tomogane H."/>
            <person name="Tsuzuki M."/>
            <person name="Ueda T."/>
            <person name="Umeda M."/>
            <person name="Ward J."/>
            <person name="Watanabe Y."/>
            <person name="Yazaki K."/>
            <person name="Yokoyama R."/>
            <person name="Yoshitake Y."/>
            <person name="Yotsui I."/>
            <person name="Zachgo S."/>
            <person name="Schmutz J."/>
        </authorList>
    </citation>
    <scope>NUCLEOTIDE SEQUENCE [LARGE SCALE GENOMIC DNA]</scope>
    <source>
        <strain evidence="16">cv. B-3</strain>
    </source>
</reference>
<dbReference type="Gene3D" id="1.10.510.10">
    <property type="entry name" value="Transferase(Phosphotransferase) domain 1"/>
    <property type="match status" value="1"/>
</dbReference>
<dbReference type="AlphaFoldDB" id="A0A397YR26"/>
<dbReference type="InterPro" id="IPR008271">
    <property type="entry name" value="Ser/Thr_kinase_AS"/>
</dbReference>
<feature type="binding site" evidence="12">
    <location>
        <position position="249"/>
    </location>
    <ligand>
        <name>ATP</name>
        <dbReference type="ChEBI" id="CHEBI:30616"/>
    </ligand>
</feature>
<dbReference type="FunFam" id="1.10.510.10:FF:000161">
    <property type="entry name" value="Wall-associated receptor kinase-like 20"/>
    <property type="match status" value="1"/>
</dbReference>
<dbReference type="GO" id="GO:0004674">
    <property type="term" value="F:protein serine/threonine kinase activity"/>
    <property type="evidence" value="ECO:0007669"/>
    <property type="project" value="UniProtKB-KW"/>
</dbReference>
<keyword evidence="5 13" id="KW-0732">Signal</keyword>
<dbReference type="InterPro" id="IPR025287">
    <property type="entry name" value="WAK_GUB"/>
</dbReference>
<evidence type="ECO:0000256" key="5">
    <source>
        <dbReference type="ARBA" id="ARBA00022729"/>
    </source>
</evidence>
<keyword evidence="6 12" id="KW-0547">Nucleotide-binding</keyword>
<keyword evidence="10" id="KW-0472">Membrane</keyword>
<dbReference type="InterPro" id="IPR001245">
    <property type="entry name" value="Ser-Thr/Tyr_kinase_cat_dom"/>
</dbReference>
<dbReference type="InterPro" id="IPR011009">
    <property type="entry name" value="Kinase-like_dom_sf"/>
</dbReference>
<protein>
    <recommendedName>
        <fullName evidence="14">Protein kinase domain-containing protein</fullName>
    </recommendedName>
</protein>
<keyword evidence="2" id="KW-0723">Serine/threonine-protein kinase</keyword>
<dbReference type="GO" id="GO:0030247">
    <property type="term" value="F:polysaccharide binding"/>
    <property type="evidence" value="ECO:0007669"/>
    <property type="project" value="InterPro"/>
</dbReference>
<evidence type="ECO:0000256" key="7">
    <source>
        <dbReference type="ARBA" id="ARBA00022777"/>
    </source>
</evidence>
<dbReference type="Proteomes" id="UP000264353">
    <property type="component" value="Chromosome A7"/>
</dbReference>
<dbReference type="PROSITE" id="PS50011">
    <property type="entry name" value="PROTEIN_KINASE_DOM"/>
    <property type="match status" value="1"/>
</dbReference>
<evidence type="ECO:0000256" key="13">
    <source>
        <dbReference type="SAM" id="SignalP"/>
    </source>
</evidence>
<feature type="signal peptide" evidence="13">
    <location>
        <begin position="1"/>
        <end position="20"/>
    </location>
</feature>
<dbReference type="SMART" id="SM00220">
    <property type="entry name" value="S_TKc"/>
    <property type="match status" value="1"/>
</dbReference>
<evidence type="ECO:0000256" key="11">
    <source>
        <dbReference type="ARBA" id="ARBA00023180"/>
    </source>
</evidence>
<keyword evidence="4" id="KW-0812">Transmembrane</keyword>
<organism evidence="15 16">
    <name type="scientific">Brassica campestris</name>
    <name type="common">Field mustard</name>
    <dbReference type="NCBI Taxonomy" id="3711"/>
    <lineage>
        <taxon>Eukaryota</taxon>
        <taxon>Viridiplantae</taxon>
        <taxon>Streptophyta</taxon>
        <taxon>Embryophyta</taxon>
        <taxon>Tracheophyta</taxon>
        <taxon>Spermatophyta</taxon>
        <taxon>Magnoliopsida</taxon>
        <taxon>eudicotyledons</taxon>
        <taxon>Gunneridae</taxon>
        <taxon>Pentapetalae</taxon>
        <taxon>rosids</taxon>
        <taxon>malvids</taxon>
        <taxon>Brassicales</taxon>
        <taxon>Brassicaceae</taxon>
        <taxon>Brassiceae</taxon>
        <taxon>Brassica</taxon>
    </lineage>
</organism>
<evidence type="ECO:0000256" key="12">
    <source>
        <dbReference type="PROSITE-ProRule" id="PRU10141"/>
    </source>
</evidence>
<dbReference type="GO" id="GO:0005524">
    <property type="term" value="F:ATP binding"/>
    <property type="evidence" value="ECO:0007669"/>
    <property type="project" value="UniProtKB-UniRule"/>
</dbReference>
<dbReference type="PANTHER" id="PTHR46008">
    <property type="entry name" value="LEAF RUST 10 DISEASE-RESISTANCE LOCUS RECEPTOR-LIKE PROTEIN KINASE-LIKE 1.4"/>
    <property type="match status" value="1"/>
</dbReference>
<dbReference type="PROSITE" id="PS00108">
    <property type="entry name" value="PROTEIN_KINASE_ST"/>
    <property type="match status" value="1"/>
</dbReference>
<evidence type="ECO:0000256" key="1">
    <source>
        <dbReference type="ARBA" id="ARBA00004167"/>
    </source>
</evidence>
<evidence type="ECO:0000256" key="9">
    <source>
        <dbReference type="ARBA" id="ARBA00022989"/>
    </source>
</evidence>
<evidence type="ECO:0000313" key="15">
    <source>
        <dbReference type="EMBL" id="RID53490.1"/>
    </source>
</evidence>
<dbReference type="InterPro" id="IPR017441">
    <property type="entry name" value="Protein_kinase_ATP_BS"/>
</dbReference>
<evidence type="ECO:0000256" key="3">
    <source>
        <dbReference type="ARBA" id="ARBA00022679"/>
    </source>
</evidence>
<proteinExistence type="predicted"/>
<evidence type="ECO:0000256" key="8">
    <source>
        <dbReference type="ARBA" id="ARBA00022840"/>
    </source>
</evidence>
<evidence type="ECO:0000256" key="6">
    <source>
        <dbReference type="ARBA" id="ARBA00022741"/>
    </source>
</evidence>
<dbReference type="PANTHER" id="PTHR46008:SF57">
    <property type="entry name" value="LEAF RUST 10 DISEASE-RESISTANCE LOCUS RECEPTOR-LIKE PROTEIN KINASE-LIKE 1.1"/>
    <property type="match status" value="1"/>
</dbReference>
<keyword evidence="8 12" id="KW-0067">ATP-binding</keyword>
<evidence type="ECO:0000313" key="16">
    <source>
        <dbReference type="Proteomes" id="UP000264353"/>
    </source>
</evidence>
<dbReference type="PROSITE" id="PS00107">
    <property type="entry name" value="PROTEIN_KINASE_ATP"/>
    <property type="match status" value="1"/>
</dbReference>
<dbReference type="Pfam" id="PF13947">
    <property type="entry name" value="GUB_WAK_bind"/>
    <property type="match status" value="1"/>
</dbReference>
<keyword evidence="7" id="KW-0418">Kinase</keyword>
<evidence type="ECO:0000256" key="2">
    <source>
        <dbReference type="ARBA" id="ARBA00022527"/>
    </source>
</evidence>
<gene>
    <name evidence="15" type="ORF">BRARA_G00878</name>
</gene>
<feature type="chain" id="PRO_5017256544" description="Protein kinase domain-containing protein" evidence="13">
    <location>
        <begin position="21"/>
        <end position="554"/>
    </location>
</feature>
<sequence length="554" mass="62733">MKTISVLAFFFFLLFLMAEAQSRNRTRCRTFSCGSLDFKFPFFRTDMESRCGLFKLNCSDHHFPEIQLEEKGLWYKVISVSQANTITITDPRLNQSLETGSCTDLSSFSIPDSPWLELTDLYKCNNSRKNGFTYANCQGGGSSLYYSDLEEHSGCSVIKSPESWVIPRNKNQSNLNATFSLHIDLPGSCHRCYRRGGECNMINDKFRCIGGTKRPNNHQGEKLKLGLGDGGFGTVYYGKVRDGREVAVKRLYEHNYRRLEQFMNEIEILTRLHHKNLVSLYGCTSRRSRELLLVYEFVPNGTVADHLYGETENSRNKCFLTWSMRMSIAIETASALAYLHASDIIHRDVKTANILLDGNFGVKVADFGLSRLCPSDVTHVSTAPQGTPGYVDPEYHRCYHLTDKSDVYSFGVVLVELISSKPAVDINRCKSEINLSSLAINKIQNHATHELIDQSLGYGKNEGVCKMTTMVAELAFRCLQQDSTLRPRMEQVVQELKGIQKEDRKEETLTSYPSPPEWDEASLIKNMKFPRSPISVTDQWTSKSTTPNISANDC</sequence>
<comment type="subcellular location">
    <subcellularLocation>
        <location evidence="1">Membrane</location>
        <topology evidence="1">Single-pass membrane protein</topology>
    </subcellularLocation>
</comment>
<keyword evidence="11" id="KW-0325">Glycoprotein</keyword>
<dbReference type="Gene3D" id="3.30.200.20">
    <property type="entry name" value="Phosphorylase Kinase, domain 1"/>
    <property type="match status" value="1"/>
</dbReference>
<dbReference type="Pfam" id="PF07714">
    <property type="entry name" value="PK_Tyr_Ser-Thr"/>
    <property type="match status" value="1"/>
</dbReference>
<name>A0A397YR26_BRACM</name>
<evidence type="ECO:0000256" key="4">
    <source>
        <dbReference type="ARBA" id="ARBA00022692"/>
    </source>
</evidence>
<evidence type="ECO:0000259" key="14">
    <source>
        <dbReference type="PROSITE" id="PS50011"/>
    </source>
</evidence>
<dbReference type="GO" id="GO:0005886">
    <property type="term" value="C:plasma membrane"/>
    <property type="evidence" value="ECO:0007669"/>
    <property type="project" value="UniProtKB-ARBA"/>
</dbReference>
<dbReference type="SUPFAM" id="SSF56112">
    <property type="entry name" value="Protein kinase-like (PK-like)"/>
    <property type="match status" value="1"/>
</dbReference>
<evidence type="ECO:0000256" key="10">
    <source>
        <dbReference type="ARBA" id="ARBA00023136"/>
    </source>
</evidence>
<feature type="domain" description="Protein kinase" evidence="14">
    <location>
        <begin position="221"/>
        <end position="509"/>
    </location>
</feature>
<dbReference type="EMBL" id="CM010634">
    <property type="protein sequence ID" value="RID53490.1"/>
    <property type="molecule type" value="Genomic_DNA"/>
</dbReference>
<accession>A0A397YR26</accession>
<dbReference type="InterPro" id="IPR000719">
    <property type="entry name" value="Prot_kinase_dom"/>
</dbReference>
<keyword evidence="3" id="KW-0808">Transferase</keyword>